<evidence type="ECO:0000313" key="1">
    <source>
        <dbReference type="EMBL" id="MBW0538193.1"/>
    </source>
</evidence>
<organism evidence="1 2">
    <name type="scientific">Austropuccinia psidii MF-1</name>
    <dbReference type="NCBI Taxonomy" id="1389203"/>
    <lineage>
        <taxon>Eukaryota</taxon>
        <taxon>Fungi</taxon>
        <taxon>Dikarya</taxon>
        <taxon>Basidiomycota</taxon>
        <taxon>Pucciniomycotina</taxon>
        <taxon>Pucciniomycetes</taxon>
        <taxon>Pucciniales</taxon>
        <taxon>Sphaerophragmiaceae</taxon>
        <taxon>Austropuccinia</taxon>
    </lineage>
</organism>
<sequence>MPIEGIKSRSASHDTHLLEISEAAMIFPHPTGSIRLKVEFVVMNNFTSHHFIPGNDYLNISGIDNNNHKDIFFTIGDNNRQKFSFPLENKETNVPRKVKNVNKEKFVSYHLIEAQISPELTLEMKEDLIEIFFQYREAFSPDNEPPGAIKAHEVDIMLKMERPYPPLLRIIAYPASPRGREALETHINELIQLGVLRKDGHNGEVYLKLL</sequence>
<gene>
    <name evidence="1" type="ORF">O181_077908</name>
</gene>
<dbReference type="EMBL" id="AVOT02042752">
    <property type="protein sequence ID" value="MBW0538193.1"/>
    <property type="molecule type" value="Genomic_DNA"/>
</dbReference>
<proteinExistence type="predicted"/>
<evidence type="ECO:0000313" key="2">
    <source>
        <dbReference type="Proteomes" id="UP000765509"/>
    </source>
</evidence>
<protein>
    <submittedName>
        <fullName evidence="1">Uncharacterized protein</fullName>
    </submittedName>
</protein>
<reference evidence="1" key="1">
    <citation type="submission" date="2021-03" db="EMBL/GenBank/DDBJ databases">
        <title>Draft genome sequence of rust myrtle Austropuccinia psidii MF-1, a brazilian biotype.</title>
        <authorList>
            <person name="Quecine M.C."/>
            <person name="Pachon D.M.R."/>
            <person name="Bonatelli M.L."/>
            <person name="Correr F.H."/>
            <person name="Franceschini L.M."/>
            <person name="Leite T.F."/>
            <person name="Margarido G.R.A."/>
            <person name="Almeida C.A."/>
            <person name="Ferrarezi J.A."/>
            <person name="Labate C.A."/>
        </authorList>
    </citation>
    <scope>NUCLEOTIDE SEQUENCE</scope>
    <source>
        <strain evidence="1">MF-1</strain>
    </source>
</reference>
<name>A0A9Q3IE56_9BASI</name>
<dbReference type="AlphaFoldDB" id="A0A9Q3IE56"/>
<comment type="caution">
    <text evidence="1">The sequence shown here is derived from an EMBL/GenBank/DDBJ whole genome shotgun (WGS) entry which is preliminary data.</text>
</comment>
<dbReference type="Proteomes" id="UP000765509">
    <property type="component" value="Unassembled WGS sequence"/>
</dbReference>
<keyword evidence="2" id="KW-1185">Reference proteome</keyword>
<accession>A0A9Q3IE56</accession>